<comment type="similarity">
    <text evidence="5 6">Belongs to the autoinducer synthase family.</text>
</comment>
<gene>
    <name evidence="7" type="ORF">SAMN04488026_10845</name>
</gene>
<evidence type="ECO:0000313" key="8">
    <source>
        <dbReference type="Proteomes" id="UP000199382"/>
    </source>
</evidence>
<proteinExistence type="inferred from homology"/>
<reference evidence="7 8" key="1">
    <citation type="submission" date="2016-10" db="EMBL/GenBank/DDBJ databases">
        <authorList>
            <person name="de Groot N.N."/>
        </authorList>
    </citation>
    <scope>NUCLEOTIDE SEQUENCE [LARGE SCALE GENOMIC DNA]</scope>
    <source>
        <strain evidence="7 8">DSM 25294</strain>
    </source>
</reference>
<dbReference type="EMBL" id="FNEK01000084">
    <property type="protein sequence ID" value="SDL41194.1"/>
    <property type="molecule type" value="Genomic_DNA"/>
</dbReference>
<dbReference type="GO" id="GO:0007165">
    <property type="term" value="P:signal transduction"/>
    <property type="evidence" value="ECO:0007669"/>
    <property type="project" value="TreeGrafter"/>
</dbReference>
<dbReference type="EC" id="2.3.1.184" evidence="6"/>
<evidence type="ECO:0000256" key="3">
    <source>
        <dbReference type="ARBA" id="ARBA00022691"/>
    </source>
</evidence>
<protein>
    <recommendedName>
        <fullName evidence="6">Acyl-homoserine-lactone synthase</fullName>
        <ecNumber evidence="6">2.3.1.184</ecNumber>
    </recommendedName>
    <alternativeName>
        <fullName evidence="6">Autoinducer synthesis protein</fullName>
    </alternativeName>
</protein>
<dbReference type="PANTHER" id="PTHR39322:SF1">
    <property type="entry name" value="ISOVALERYL-HOMOSERINE LACTONE SYNTHASE"/>
    <property type="match status" value="1"/>
</dbReference>
<dbReference type="Pfam" id="PF00765">
    <property type="entry name" value="Autoind_synth"/>
    <property type="match status" value="1"/>
</dbReference>
<dbReference type="SUPFAM" id="SSF55729">
    <property type="entry name" value="Acyl-CoA N-acyltransferases (Nat)"/>
    <property type="match status" value="1"/>
</dbReference>
<evidence type="ECO:0000256" key="6">
    <source>
        <dbReference type="RuleBase" id="RU361135"/>
    </source>
</evidence>
<name>A0A1G9JVL4_9RHOB</name>
<dbReference type="RefSeq" id="WP_093163467.1">
    <property type="nucleotide sequence ID" value="NZ_FNEK01000084.1"/>
</dbReference>
<evidence type="ECO:0000256" key="5">
    <source>
        <dbReference type="PROSITE-ProRule" id="PRU00533"/>
    </source>
</evidence>
<dbReference type="Proteomes" id="UP000199382">
    <property type="component" value="Unassembled WGS sequence"/>
</dbReference>
<dbReference type="OrthoDB" id="6169313at2"/>
<dbReference type="GO" id="GO:0061579">
    <property type="term" value="F:N-acyl homoserine lactone synthase activity"/>
    <property type="evidence" value="ECO:0007669"/>
    <property type="project" value="UniProtKB-UniRule"/>
</dbReference>
<dbReference type="InterPro" id="IPR001690">
    <property type="entry name" value="Autoind_synthase"/>
</dbReference>
<keyword evidence="2 6" id="KW-0808">Transferase</keyword>
<dbReference type="PRINTS" id="PR01549">
    <property type="entry name" value="AUTOINDCRSYN"/>
</dbReference>
<dbReference type="PANTHER" id="PTHR39322">
    <property type="entry name" value="ACYL-HOMOSERINE-LACTONE SYNTHASE"/>
    <property type="match status" value="1"/>
</dbReference>
<sequence>MKNIRFDMSSMHEHGDAFYGFLRLRKRLFVDTLSWDIPHNDVVEMDQYDNPSAHFSLVVQDGEIVGGARTMPIQADWGPHTSMIQDAMNGLLHGIPSDLIDRSFAPDVSWECTRLVISDKLTTPQQRTECLDLIVNGLAEIAAAHGATTLVCLTRPSLQQALRKLGHDVERIGRTYKCENDGRSYSMLSMPALTSSQAKFKYQPRRLRAVSLR</sequence>
<dbReference type="PROSITE" id="PS51187">
    <property type="entry name" value="AUTOINDUCER_SYNTH_2"/>
    <property type="match status" value="1"/>
</dbReference>
<evidence type="ECO:0000256" key="1">
    <source>
        <dbReference type="ARBA" id="ARBA00022654"/>
    </source>
</evidence>
<dbReference type="AlphaFoldDB" id="A0A1G9JVL4"/>
<keyword evidence="1 5" id="KW-0673">Quorum sensing</keyword>
<evidence type="ECO:0000313" key="7">
    <source>
        <dbReference type="EMBL" id="SDL41194.1"/>
    </source>
</evidence>
<organism evidence="7 8">
    <name type="scientific">Aliiruegeria lutimaris</name>
    <dbReference type="NCBI Taxonomy" id="571298"/>
    <lineage>
        <taxon>Bacteria</taxon>
        <taxon>Pseudomonadati</taxon>
        <taxon>Pseudomonadota</taxon>
        <taxon>Alphaproteobacteria</taxon>
        <taxon>Rhodobacterales</taxon>
        <taxon>Roseobacteraceae</taxon>
        <taxon>Aliiruegeria</taxon>
    </lineage>
</organism>
<comment type="catalytic activity">
    <reaction evidence="6">
        <text>a fatty acyl-[ACP] + S-adenosyl-L-methionine = an N-acyl-L-homoserine lactone + S-methyl-5'-thioadenosine + holo-[ACP] + H(+)</text>
        <dbReference type="Rhea" id="RHEA:10096"/>
        <dbReference type="Rhea" id="RHEA-COMP:9685"/>
        <dbReference type="Rhea" id="RHEA-COMP:14125"/>
        <dbReference type="ChEBI" id="CHEBI:15378"/>
        <dbReference type="ChEBI" id="CHEBI:17509"/>
        <dbReference type="ChEBI" id="CHEBI:55474"/>
        <dbReference type="ChEBI" id="CHEBI:59789"/>
        <dbReference type="ChEBI" id="CHEBI:64479"/>
        <dbReference type="ChEBI" id="CHEBI:138651"/>
        <dbReference type="EC" id="2.3.1.184"/>
    </reaction>
</comment>
<dbReference type="STRING" id="571298.SAMN04488026_10845"/>
<evidence type="ECO:0000256" key="4">
    <source>
        <dbReference type="ARBA" id="ARBA00022929"/>
    </source>
</evidence>
<keyword evidence="3 6" id="KW-0949">S-adenosyl-L-methionine</keyword>
<keyword evidence="8" id="KW-1185">Reference proteome</keyword>
<accession>A0A1G9JVL4</accession>
<keyword evidence="4 5" id="KW-0071">Autoinducer synthesis</keyword>
<dbReference type="Gene3D" id="3.40.630.30">
    <property type="match status" value="1"/>
</dbReference>
<dbReference type="InterPro" id="IPR016181">
    <property type="entry name" value="Acyl_CoA_acyltransferase"/>
</dbReference>
<dbReference type="GO" id="GO:0009372">
    <property type="term" value="P:quorum sensing"/>
    <property type="evidence" value="ECO:0007669"/>
    <property type="project" value="UniProtKB-UniRule"/>
</dbReference>
<evidence type="ECO:0000256" key="2">
    <source>
        <dbReference type="ARBA" id="ARBA00022679"/>
    </source>
</evidence>